<protein>
    <submittedName>
        <fullName evidence="2">Uncharacterized protein</fullName>
    </submittedName>
</protein>
<name>A0A150PK22_SORCE</name>
<evidence type="ECO:0000313" key="3">
    <source>
        <dbReference type="Proteomes" id="UP000075604"/>
    </source>
</evidence>
<proteinExistence type="predicted"/>
<evidence type="ECO:0000313" key="2">
    <source>
        <dbReference type="EMBL" id="KYF55798.1"/>
    </source>
</evidence>
<reference evidence="2 3" key="1">
    <citation type="submission" date="2014-02" db="EMBL/GenBank/DDBJ databases">
        <title>The small core and large imbalanced accessory genome model reveals a collaborative survival strategy of Sorangium cellulosum strains in nature.</title>
        <authorList>
            <person name="Han K."/>
            <person name="Peng R."/>
            <person name="Blom J."/>
            <person name="Li Y.-Z."/>
        </authorList>
    </citation>
    <scope>NUCLEOTIDE SEQUENCE [LARGE SCALE GENOMIC DNA]</scope>
    <source>
        <strain evidence="2 3">So0157-18</strain>
    </source>
</reference>
<comment type="caution">
    <text evidence="2">The sequence shown here is derived from an EMBL/GenBank/DDBJ whole genome shotgun (WGS) entry which is preliminary data.</text>
</comment>
<dbReference type="Proteomes" id="UP000075604">
    <property type="component" value="Unassembled WGS sequence"/>
</dbReference>
<organism evidence="2 3">
    <name type="scientific">Sorangium cellulosum</name>
    <name type="common">Polyangium cellulosum</name>
    <dbReference type="NCBI Taxonomy" id="56"/>
    <lineage>
        <taxon>Bacteria</taxon>
        <taxon>Pseudomonadati</taxon>
        <taxon>Myxococcota</taxon>
        <taxon>Polyangia</taxon>
        <taxon>Polyangiales</taxon>
        <taxon>Polyangiaceae</taxon>
        <taxon>Sorangium</taxon>
    </lineage>
</organism>
<gene>
    <name evidence="2" type="ORF">BE04_32645</name>
</gene>
<sequence>MSANDVQAALEAALKTQVDLDPSDQPALDGAGGIESMEDRSSSTLAWRDLAPLDPVQARRIEAEHRGFLYQHLHAVACLLLAPQSGTRAVRVEGDEDIELLREDSVVYQQVKTRAKPLSRADVDGVLDRFDGLRNAHRTGREGGAMFYVVANVPPAPSLATDIATTWPADVRFRGPGDDGPEAFLPPSFGSVDELFRWCVARAETVPLRAVGADTLVWKLAAMVQAACAGERRGHTFVASDLPELFEQLVVQLQQFPASPRLYRPHEDEPPCVSDARVRLVVAPSGAGKSAWAAHVSENAPESLVYYDVALGQGGALAAGITREIAARLFNSDTGALRTVLLPGATGLEALTALGKLLAARSARVTVFLDNVHLADVAELASVVGAGEEAIRWVLLAQPWAGCKEIEARAAISSERLEGWSIETIAAAFADQGVTVSPEVAVRVYRLTGGLPLFVREFVHLAKGRAQAVDVLCTELEEQAHLEQTRQEAILLRTLAQASAPARLAATALASADIPLEPSEVATLLQDAGSLAPPDAARAARELGARGALSQHRDGRVAVHDAFRLAILAAEQDGALVRRCRRALQTILLASLRRKLDADRLLAFLRLLPSLGELKAFVDIVSTHGERIHELGLTPAIERFVRAAAQDPSLAPEDRFWAFDVIAFLSGAKERSDALAAMSQLLSLAGDAIGRIERLSFLNKTIIERAEAGELGEARDAFAAAMQAAETRTEKLIIRYTLAHACFICERWREVERSALELVDEYYDILGLEQSDVRFRNPGKILLKLPVENEDLIADLKRVADCHALVAMSRERLQVHPGFARIDAMKFYEMAQAPVSAVRMGLDAASDFLRFGDDLEGAHAILDKHVEPIVKRFRLAGFVAPLGSMRAVLLAYEGRSAEARALIERLTPLADGMTGPERDNFMAQSALVRELAADPRRWLRR</sequence>
<accession>A0A150PK22</accession>
<feature type="region of interest" description="Disordered" evidence="1">
    <location>
        <begin position="18"/>
        <end position="40"/>
    </location>
</feature>
<dbReference type="EMBL" id="JELX01002315">
    <property type="protein sequence ID" value="KYF55798.1"/>
    <property type="molecule type" value="Genomic_DNA"/>
</dbReference>
<dbReference type="AlphaFoldDB" id="A0A150PK22"/>
<evidence type="ECO:0000256" key="1">
    <source>
        <dbReference type="SAM" id="MobiDB-lite"/>
    </source>
</evidence>